<dbReference type="EMBL" id="BKCJ010202702">
    <property type="protein sequence ID" value="GEY71393.1"/>
    <property type="molecule type" value="Genomic_DNA"/>
</dbReference>
<proteinExistence type="predicted"/>
<gene>
    <name evidence="3" type="ORF">Tci_443367</name>
</gene>
<keyword evidence="1" id="KW-0175">Coiled coil</keyword>
<organism evidence="3">
    <name type="scientific">Tanacetum cinerariifolium</name>
    <name type="common">Dalmatian daisy</name>
    <name type="synonym">Chrysanthemum cinerariifolium</name>
    <dbReference type="NCBI Taxonomy" id="118510"/>
    <lineage>
        <taxon>Eukaryota</taxon>
        <taxon>Viridiplantae</taxon>
        <taxon>Streptophyta</taxon>
        <taxon>Embryophyta</taxon>
        <taxon>Tracheophyta</taxon>
        <taxon>Spermatophyta</taxon>
        <taxon>Magnoliopsida</taxon>
        <taxon>eudicotyledons</taxon>
        <taxon>Gunneridae</taxon>
        <taxon>Pentapetalae</taxon>
        <taxon>asterids</taxon>
        <taxon>campanulids</taxon>
        <taxon>Asterales</taxon>
        <taxon>Asteraceae</taxon>
        <taxon>Asteroideae</taxon>
        <taxon>Anthemideae</taxon>
        <taxon>Anthemidinae</taxon>
        <taxon>Tanacetum</taxon>
    </lineage>
</organism>
<accession>A0A699HUP4</accession>
<evidence type="ECO:0000256" key="1">
    <source>
        <dbReference type="SAM" id="Coils"/>
    </source>
</evidence>
<comment type="caution">
    <text evidence="3">The sequence shown here is derived from an EMBL/GenBank/DDBJ whole genome shotgun (WGS) entry which is preliminary data.</text>
</comment>
<feature type="coiled-coil region" evidence="1">
    <location>
        <begin position="186"/>
        <end position="238"/>
    </location>
</feature>
<dbReference type="Gene3D" id="2.40.70.10">
    <property type="entry name" value="Acid Proteases"/>
    <property type="match status" value="1"/>
</dbReference>
<evidence type="ECO:0000313" key="3">
    <source>
        <dbReference type="EMBL" id="GEY71393.1"/>
    </source>
</evidence>
<dbReference type="InterPro" id="IPR021109">
    <property type="entry name" value="Peptidase_aspartic_dom_sf"/>
</dbReference>
<dbReference type="AlphaFoldDB" id="A0A699HUP4"/>
<sequence>MSTPTLAKTHNLIAFLKKPTESEGFEHIIDFLNGSKVKTINDEVRIQALIDEKRINIKDSSIRRTLNLDDAEGTPCLANADIFDALWHPQSFVLLQIGSSASQGDMSHHKDIYDNPSLTMKVFANMKKVGTGFSRVVTLLFDNMLVQAAKKQTQAPKVPSPKHSPEHSLPSPSNDPLPGGEDSLKLKELTDLCTHFSNKVLELESEVIDIKSTYKERIDKLEGRVDRLEEENRVLNDLHSVHSKINTAAPVVEKDLEHPEKVLSMTDVDDEEPAEVEEMLEVVTAAKLITEVVTTAGATTTAEATKVTVPRRRRGVVIQDPEETTSTIVVNSENAVMEQVIRSERFNDAMMKYQALKRKPLTEAQERKNMIIYLKNMVGFKMNYFKGMTNSEIRPLFEKHYNYNQAFLEEVNEEVTVPEKESIFSLCYLFRNLFSSTTMGDEILIRTLGDYSKPSHEGYRNTIELPVGNNVVPLRSKPFGWCKMDAHSMDFDSRIQTNTLRISLNLWTHLTLMALLEDLALFDNEIWNDLRDFAKPVKAIALPQDVPITSDRRLIKLETQVVRLMEARLASTQPTQVNKITTSCEIYNGPHDTQYCMENPGQAFVDYASSRTDEAGENGGEVMFIEIIRDDDEPQNGSLNKGCPSNLKIPCNIRHVHVEKAYIDLDSPLNIMTRMMYNLIMRRKLNPTENKNGGISNFTGRVKGIHVFIGNFTYVVDFMIVKDISSIIDPGLSQVVLGRPFIEVSNMTHDLLEVLVRFTNKNDEVSYKMPNKIEQYSSLSSLENEHTKSVYLGNEEDNRRGVDYVTSKILGFYKECLELGPKHVTGLDDVGEVT</sequence>
<protein>
    <submittedName>
        <fullName evidence="3">Retrotransposon Orf1</fullName>
    </submittedName>
</protein>
<name>A0A699HUP4_TANCI</name>
<feature type="region of interest" description="Disordered" evidence="2">
    <location>
        <begin position="151"/>
        <end position="183"/>
    </location>
</feature>
<evidence type="ECO:0000256" key="2">
    <source>
        <dbReference type="SAM" id="MobiDB-lite"/>
    </source>
</evidence>
<reference evidence="3" key="1">
    <citation type="journal article" date="2019" name="Sci. Rep.">
        <title>Draft genome of Tanacetum cinerariifolium, the natural source of mosquito coil.</title>
        <authorList>
            <person name="Yamashiro T."/>
            <person name="Shiraishi A."/>
            <person name="Satake H."/>
            <person name="Nakayama K."/>
        </authorList>
    </citation>
    <scope>NUCLEOTIDE SEQUENCE</scope>
</reference>